<dbReference type="InterPro" id="IPR000073">
    <property type="entry name" value="AB_hydrolase_1"/>
</dbReference>
<accession>A0ABZ1YQ86</accession>
<keyword evidence="2" id="KW-0378">Hydrolase</keyword>
<dbReference type="Pfam" id="PF12697">
    <property type="entry name" value="Abhydrolase_6"/>
    <property type="match status" value="1"/>
</dbReference>
<evidence type="ECO:0000313" key="3">
    <source>
        <dbReference type="Proteomes" id="UP001432062"/>
    </source>
</evidence>
<name>A0ABZ1YQ86_9NOCA</name>
<evidence type="ECO:0000259" key="1">
    <source>
        <dbReference type="Pfam" id="PF12697"/>
    </source>
</evidence>
<organism evidence="2 3">
    <name type="scientific">Nocardia vinacea</name>
    <dbReference type="NCBI Taxonomy" id="96468"/>
    <lineage>
        <taxon>Bacteria</taxon>
        <taxon>Bacillati</taxon>
        <taxon>Actinomycetota</taxon>
        <taxon>Actinomycetes</taxon>
        <taxon>Mycobacteriales</taxon>
        <taxon>Nocardiaceae</taxon>
        <taxon>Nocardia</taxon>
    </lineage>
</organism>
<keyword evidence="3" id="KW-1185">Reference proteome</keyword>
<dbReference type="Gene3D" id="3.40.50.1820">
    <property type="entry name" value="alpha/beta hydrolase"/>
    <property type="match status" value="1"/>
</dbReference>
<dbReference type="InterPro" id="IPR052897">
    <property type="entry name" value="Sec-Metab_Biosynth_Hydrolase"/>
</dbReference>
<dbReference type="EMBL" id="CP109441">
    <property type="protein sequence ID" value="WUV44047.1"/>
    <property type="molecule type" value="Genomic_DNA"/>
</dbReference>
<sequence length="239" mass="24911">MTALRPTLIFVHGAWHGPWAWDRLRTELGDFTTTGVSLPSSGPDPSALGSFSDDVAAVRAAVSAVNGPAVVIAHSYGGVPATEAACGLENVAGVIYVAAFVLDVGQPAAAVAAGGGVPEWWDVHPDEGYVDARRAEEIFYGDLPAPSATEYAARLTHQSLASGAQPLTDAAWKYVPTSYVVCDLDASLPPAAQDEMAQRTGRVHHLAAGHSPFLSRPAELAELIRADVADFADSPIVNS</sequence>
<gene>
    <name evidence="2" type="ORF">OG563_33350</name>
</gene>
<dbReference type="PANTHER" id="PTHR37017:SF11">
    <property type="entry name" value="ESTERASE_LIPASE_THIOESTERASE DOMAIN-CONTAINING PROTEIN"/>
    <property type="match status" value="1"/>
</dbReference>
<feature type="domain" description="AB hydrolase-1" evidence="1">
    <location>
        <begin position="8"/>
        <end position="222"/>
    </location>
</feature>
<dbReference type="Proteomes" id="UP001432062">
    <property type="component" value="Chromosome"/>
</dbReference>
<dbReference type="PANTHER" id="PTHR37017">
    <property type="entry name" value="AB HYDROLASE-1 DOMAIN-CONTAINING PROTEIN-RELATED"/>
    <property type="match status" value="1"/>
</dbReference>
<reference evidence="2" key="1">
    <citation type="submission" date="2022-10" db="EMBL/GenBank/DDBJ databases">
        <title>The complete genomes of actinobacterial strains from the NBC collection.</title>
        <authorList>
            <person name="Joergensen T.S."/>
            <person name="Alvarez Arevalo M."/>
            <person name="Sterndorff E.B."/>
            <person name="Faurdal D."/>
            <person name="Vuksanovic O."/>
            <person name="Mourched A.-S."/>
            <person name="Charusanti P."/>
            <person name="Shaw S."/>
            <person name="Blin K."/>
            <person name="Weber T."/>
        </authorList>
    </citation>
    <scope>NUCLEOTIDE SEQUENCE</scope>
    <source>
        <strain evidence="2">NBC_01482</strain>
    </source>
</reference>
<dbReference type="GO" id="GO:0016787">
    <property type="term" value="F:hydrolase activity"/>
    <property type="evidence" value="ECO:0007669"/>
    <property type="project" value="UniProtKB-KW"/>
</dbReference>
<dbReference type="SUPFAM" id="SSF53474">
    <property type="entry name" value="alpha/beta-Hydrolases"/>
    <property type="match status" value="1"/>
</dbReference>
<dbReference type="RefSeq" id="WP_329406767.1">
    <property type="nucleotide sequence ID" value="NZ_CP109441.1"/>
</dbReference>
<evidence type="ECO:0000313" key="2">
    <source>
        <dbReference type="EMBL" id="WUV44047.1"/>
    </source>
</evidence>
<proteinExistence type="predicted"/>
<protein>
    <submittedName>
        <fullName evidence="2">Alpha/beta hydrolase</fullName>
    </submittedName>
</protein>
<dbReference type="InterPro" id="IPR029058">
    <property type="entry name" value="AB_hydrolase_fold"/>
</dbReference>